<dbReference type="Gene3D" id="3.30.40.10">
    <property type="entry name" value="Zinc/RING finger domain, C3HC4 (zinc finger)"/>
    <property type="match status" value="1"/>
</dbReference>
<evidence type="ECO:0000256" key="1">
    <source>
        <dbReference type="ARBA" id="ARBA00022723"/>
    </source>
</evidence>
<dbReference type="Proteomes" id="UP000827092">
    <property type="component" value="Unassembled WGS sequence"/>
</dbReference>
<dbReference type="GO" id="GO:0000245">
    <property type="term" value="P:spliceosomal complex assembly"/>
    <property type="evidence" value="ECO:0007669"/>
    <property type="project" value="TreeGrafter"/>
</dbReference>
<dbReference type="SUPFAM" id="SSF57850">
    <property type="entry name" value="RING/U-box"/>
    <property type="match status" value="1"/>
</dbReference>
<dbReference type="GO" id="GO:0008270">
    <property type="term" value="F:zinc ion binding"/>
    <property type="evidence" value="ECO:0007669"/>
    <property type="project" value="UniProtKB-KW"/>
</dbReference>
<evidence type="ECO:0000256" key="3">
    <source>
        <dbReference type="ARBA" id="ARBA00022833"/>
    </source>
</evidence>
<feature type="domain" description="RING-type" evidence="5">
    <location>
        <begin position="5"/>
        <end position="46"/>
    </location>
</feature>
<evidence type="ECO:0000313" key="6">
    <source>
        <dbReference type="EMBL" id="KAG8180058.1"/>
    </source>
</evidence>
<dbReference type="Pfam" id="PF13639">
    <property type="entry name" value="zf-RING_2"/>
    <property type="match status" value="1"/>
</dbReference>
<dbReference type="InterPro" id="IPR001841">
    <property type="entry name" value="Znf_RING"/>
</dbReference>
<organism evidence="6 7">
    <name type="scientific">Oedothorax gibbosus</name>
    <dbReference type="NCBI Taxonomy" id="931172"/>
    <lineage>
        <taxon>Eukaryota</taxon>
        <taxon>Metazoa</taxon>
        <taxon>Ecdysozoa</taxon>
        <taxon>Arthropoda</taxon>
        <taxon>Chelicerata</taxon>
        <taxon>Arachnida</taxon>
        <taxon>Araneae</taxon>
        <taxon>Araneomorphae</taxon>
        <taxon>Entelegynae</taxon>
        <taxon>Araneoidea</taxon>
        <taxon>Linyphiidae</taxon>
        <taxon>Erigoninae</taxon>
        <taxon>Oedothorax</taxon>
    </lineage>
</organism>
<dbReference type="PROSITE" id="PS00518">
    <property type="entry name" value="ZF_RING_1"/>
    <property type="match status" value="1"/>
</dbReference>
<keyword evidence="7" id="KW-1185">Reference proteome</keyword>
<dbReference type="InterPro" id="IPR017907">
    <property type="entry name" value="Znf_RING_CS"/>
</dbReference>
<evidence type="ECO:0000256" key="2">
    <source>
        <dbReference type="ARBA" id="ARBA00022771"/>
    </source>
</evidence>
<keyword evidence="2 4" id="KW-0863">Zinc-finger</keyword>
<evidence type="ECO:0000256" key="4">
    <source>
        <dbReference type="PROSITE-ProRule" id="PRU00175"/>
    </source>
</evidence>
<reference evidence="6 7" key="1">
    <citation type="journal article" date="2022" name="Nat. Ecol. Evol.">
        <title>A masculinizing supergene underlies an exaggerated male reproductive morph in a spider.</title>
        <authorList>
            <person name="Hendrickx F."/>
            <person name="De Corte Z."/>
            <person name="Sonet G."/>
            <person name="Van Belleghem S.M."/>
            <person name="Kostlbacher S."/>
            <person name="Vangestel C."/>
        </authorList>
    </citation>
    <scope>NUCLEOTIDE SEQUENCE [LARGE SCALE GENOMIC DNA]</scope>
    <source>
        <strain evidence="6">W744_W776</strain>
    </source>
</reference>
<dbReference type="EMBL" id="JAFNEN010000588">
    <property type="protein sequence ID" value="KAG8180058.1"/>
    <property type="molecule type" value="Genomic_DNA"/>
</dbReference>
<dbReference type="AlphaFoldDB" id="A0AAV6U895"/>
<evidence type="ECO:0000313" key="7">
    <source>
        <dbReference type="Proteomes" id="UP000827092"/>
    </source>
</evidence>
<accession>A0AAV6U895</accession>
<gene>
    <name evidence="6" type="ORF">JTE90_023675</name>
</gene>
<keyword evidence="3" id="KW-0862">Zinc</keyword>
<sequence>MSNTCPICFEDLVKKNRATPDICDHIFCFPCLEKWSKHGSYCPVDRKRFRRIVNLDSETVIQGTWKVILKAL</sequence>
<evidence type="ECO:0000259" key="5">
    <source>
        <dbReference type="PROSITE" id="PS50089"/>
    </source>
</evidence>
<dbReference type="PROSITE" id="PS50089">
    <property type="entry name" value="ZF_RING_2"/>
    <property type="match status" value="1"/>
</dbReference>
<dbReference type="SMART" id="SM00184">
    <property type="entry name" value="RING"/>
    <property type="match status" value="1"/>
</dbReference>
<comment type="caution">
    <text evidence="6">The sequence shown here is derived from an EMBL/GenBank/DDBJ whole genome shotgun (WGS) entry which is preliminary data.</text>
</comment>
<proteinExistence type="predicted"/>
<dbReference type="PANTHER" id="PTHR47048:SF1">
    <property type="entry name" value="PROTEIN SCAF11"/>
    <property type="match status" value="1"/>
</dbReference>
<keyword evidence="1" id="KW-0479">Metal-binding</keyword>
<protein>
    <recommendedName>
        <fullName evidence="5">RING-type domain-containing protein</fullName>
    </recommendedName>
</protein>
<dbReference type="InterPro" id="IPR013083">
    <property type="entry name" value="Znf_RING/FYVE/PHD"/>
</dbReference>
<name>A0AAV6U895_9ARAC</name>
<dbReference type="PANTHER" id="PTHR47048">
    <property type="entry name" value="PROTEIN SCAF11"/>
    <property type="match status" value="1"/>
</dbReference>
<dbReference type="GO" id="GO:0003723">
    <property type="term" value="F:RNA binding"/>
    <property type="evidence" value="ECO:0007669"/>
    <property type="project" value="TreeGrafter"/>
</dbReference>